<accession>A0A0D2NII6</accession>
<dbReference type="OrthoDB" id="6499973at2759"/>
<comment type="subcellular location">
    <subcellularLocation>
        <location evidence="1">Membrane</location>
        <topology evidence="1">Multi-pass membrane protein</topology>
    </subcellularLocation>
</comment>
<feature type="transmembrane region" description="Helical" evidence="3">
    <location>
        <begin position="212"/>
        <end position="230"/>
    </location>
</feature>
<feature type="domain" description="Major facilitator superfamily (MFS) profile" evidence="4">
    <location>
        <begin position="148"/>
        <end position="389"/>
    </location>
</feature>
<organism evidence="5 6">
    <name type="scientific">Hypholoma sublateritium (strain FD-334 SS-4)</name>
    <dbReference type="NCBI Taxonomy" id="945553"/>
    <lineage>
        <taxon>Eukaryota</taxon>
        <taxon>Fungi</taxon>
        <taxon>Dikarya</taxon>
        <taxon>Basidiomycota</taxon>
        <taxon>Agaricomycotina</taxon>
        <taxon>Agaricomycetes</taxon>
        <taxon>Agaricomycetidae</taxon>
        <taxon>Agaricales</taxon>
        <taxon>Agaricineae</taxon>
        <taxon>Strophariaceae</taxon>
        <taxon>Hypholoma</taxon>
    </lineage>
</organism>
<dbReference type="InterPro" id="IPR020846">
    <property type="entry name" value="MFS_dom"/>
</dbReference>
<feature type="transmembrane region" description="Helical" evidence="3">
    <location>
        <begin position="186"/>
        <end position="206"/>
    </location>
</feature>
<feature type="transmembrane region" description="Helical" evidence="3">
    <location>
        <begin position="25"/>
        <end position="44"/>
    </location>
</feature>
<keyword evidence="6" id="KW-1185">Reference proteome</keyword>
<keyword evidence="3" id="KW-0812">Transmembrane</keyword>
<evidence type="ECO:0000256" key="2">
    <source>
        <dbReference type="ARBA" id="ARBA00006727"/>
    </source>
</evidence>
<dbReference type="InterPro" id="IPR036259">
    <property type="entry name" value="MFS_trans_sf"/>
</dbReference>
<evidence type="ECO:0000259" key="4">
    <source>
        <dbReference type="PROSITE" id="PS50850"/>
    </source>
</evidence>
<dbReference type="PROSITE" id="PS50850">
    <property type="entry name" value="MFS"/>
    <property type="match status" value="1"/>
</dbReference>
<proteinExistence type="inferred from homology"/>
<dbReference type="STRING" id="945553.A0A0D2NII6"/>
<dbReference type="AlphaFoldDB" id="A0A0D2NII6"/>
<feature type="transmembrane region" description="Helical" evidence="3">
    <location>
        <begin position="146"/>
        <end position="165"/>
    </location>
</feature>
<dbReference type="PANTHER" id="PTHR11360:SF234">
    <property type="entry name" value="MFS-TYPE TRANSPORTER DBAD-RELATED"/>
    <property type="match status" value="1"/>
</dbReference>
<dbReference type="Proteomes" id="UP000054270">
    <property type="component" value="Unassembled WGS sequence"/>
</dbReference>
<feature type="transmembrane region" description="Helical" evidence="3">
    <location>
        <begin position="113"/>
        <end position="134"/>
    </location>
</feature>
<evidence type="ECO:0000313" key="5">
    <source>
        <dbReference type="EMBL" id="KJA18709.1"/>
    </source>
</evidence>
<feature type="non-terminal residue" evidence="5">
    <location>
        <position position="1"/>
    </location>
</feature>
<evidence type="ECO:0000313" key="6">
    <source>
        <dbReference type="Proteomes" id="UP000054270"/>
    </source>
</evidence>
<dbReference type="OMA" id="LCLMYAP"/>
<dbReference type="Pfam" id="PF07690">
    <property type="entry name" value="MFS_1"/>
    <property type="match status" value="1"/>
</dbReference>
<feature type="transmembrane region" description="Helical" evidence="3">
    <location>
        <begin position="267"/>
        <end position="289"/>
    </location>
</feature>
<dbReference type="GO" id="GO:0016020">
    <property type="term" value="C:membrane"/>
    <property type="evidence" value="ECO:0007669"/>
    <property type="project" value="UniProtKB-SubCell"/>
</dbReference>
<dbReference type="Gene3D" id="1.20.1250.20">
    <property type="entry name" value="MFS general substrate transporter like domains"/>
    <property type="match status" value="2"/>
</dbReference>
<dbReference type="SUPFAM" id="SSF103473">
    <property type="entry name" value="MFS general substrate transporter"/>
    <property type="match status" value="1"/>
</dbReference>
<evidence type="ECO:0000256" key="3">
    <source>
        <dbReference type="SAM" id="Phobius"/>
    </source>
</evidence>
<name>A0A0D2NII6_HYPSF</name>
<dbReference type="PANTHER" id="PTHR11360">
    <property type="entry name" value="MONOCARBOXYLATE TRANSPORTER"/>
    <property type="match status" value="1"/>
</dbReference>
<feature type="transmembrane region" description="Helical" evidence="3">
    <location>
        <begin position="301"/>
        <end position="318"/>
    </location>
</feature>
<dbReference type="GO" id="GO:0022857">
    <property type="term" value="F:transmembrane transporter activity"/>
    <property type="evidence" value="ECO:0007669"/>
    <property type="project" value="InterPro"/>
</dbReference>
<dbReference type="InterPro" id="IPR050327">
    <property type="entry name" value="Proton-linked_MCT"/>
</dbReference>
<evidence type="ECO:0000256" key="1">
    <source>
        <dbReference type="ARBA" id="ARBA00004141"/>
    </source>
</evidence>
<dbReference type="EMBL" id="KN817586">
    <property type="protein sequence ID" value="KJA18709.1"/>
    <property type="molecule type" value="Genomic_DNA"/>
</dbReference>
<reference evidence="6" key="1">
    <citation type="submission" date="2014-04" db="EMBL/GenBank/DDBJ databases">
        <title>Evolutionary Origins and Diversification of the Mycorrhizal Mutualists.</title>
        <authorList>
            <consortium name="DOE Joint Genome Institute"/>
            <consortium name="Mycorrhizal Genomics Consortium"/>
            <person name="Kohler A."/>
            <person name="Kuo A."/>
            <person name="Nagy L.G."/>
            <person name="Floudas D."/>
            <person name="Copeland A."/>
            <person name="Barry K.W."/>
            <person name="Cichocki N."/>
            <person name="Veneault-Fourrey C."/>
            <person name="LaButti K."/>
            <person name="Lindquist E.A."/>
            <person name="Lipzen A."/>
            <person name="Lundell T."/>
            <person name="Morin E."/>
            <person name="Murat C."/>
            <person name="Riley R."/>
            <person name="Ohm R."/>
            <person name="Sun H."/>
            <person name="Tunlid A."/>
            <person name="Henrissat B."/>
            <person name="Grigoriev I.V."/>
            <person name="Hibbett D.S."/>
            <person name="Martin F."/>
        </authorList>
    </citation>
    <scope>NUCLEOTIDE SEQUENCE [LARGE SCALE GENOMIC DNA]</scope>
    <source>
        <strain evidence="6">FD-334 SS-4</strain>
    </source>
</reference>
<feature type="transmembrane region" description="Helical" evidence="3">
    <location>
        <begin position="78"/>
        <end position="101"/>
    </location>
</feature>
<gene>
    <name evidence="5" type="ORF">HYPSUDRAFT_1097662</name>
</gene>
<comment type="similarity">
    <text evidence="2">Belongs to the major facilitator superfamily. Monocarboxylate porter (TC 2.A.1.13) family.</text>
</comment>
<feature type="transmembrane region" description="Helical" evidence="3">
    <location>
        <begin position="242"/>
        <end position="261"/>
    </location>
</feature>
<dbReference type="InterPro" id="IPR011701">
    <property type="entry name" value="MFS"/>
</dbReference>
<feature type="transmembrane region" description="Helical" evidence="3">
    <location>
        <begin position="51"/>
        <end position="72"/>
    </location>
</feature>
<sequence length="389" mass="42550">YILAFGVYQDYYTRIFLSQTTPSNISWIGSFQLFVQYAPGIVIGRVFDAGYFHHMMIAGSILQVVSMIMLSLAHQGRYYQVFLAQAVGMGLGQSMLLLPSLAIIGQHFQRRRALATGLATSGASVGGLVWTTLLNHLNKHISFANSIRVTAAVTAVLLIAANLMMKTKLFKAPAVVRPSFMIIFRDSPYLVSIASSFYLQLYAVNLGIKTSLALYTVTILNAGGILGRLVPNFLADHFGPYNMLIICLLICSILAFAMLAISNFGGLIIFSLLYGFWSGSCKLTSYPLLRFPVNDRQRTRIGFAFSVVGISLLVGTPIEGALLHESGGLYLWYKPILFCAVSQLLHPLYTTLLISSSSKVMIMCGTVGMAASRMHFASQGRGGAYGWRI</sequence>
<keyword evidence="3" id="KW-1133">Transmembrane helix</keyword>
<protein>
    <recommendedName>
        <fullName evidence="4">Major facilitator superfamily (MFS) profile domain-containing protein</fullName>
    </recommendedName>
</protein>
<keyword evidence="3" id="KW-0472">Membrane</keyword>